<keyword evidence="25" id="KW-1185">Reference proteome</keyword>
<feature type="domain" description="B12-binding N-terminal" evidence="23">
    <location>
        <begin position="604"/>
        <end position="697"/>
    </location>
</feature>
<dbReference type="PROSITE" id="PS50972">
    <property type="entry name" value="PTERIN_BINDING"/>
    <property type="match status" value="1"/>
</dbReference>
<comment type="caution">
    <text evidence="24">The sequence shown here is derived from an EMBL/GenBank/DDBJ whole genome shotgun (WGS) entry which is preliminary data.</text>
</comment>
<feature type="domain" description="Hcy-binding" evidence="20">
    <location>
        <begin position="9"/>
        <end position="294"/>
    </location>
</feature>
<dbReference type="Pfam" id="PF02574">
    <property type="entry name" value="S-methyl_trans"/>
    <property type="match status" value="1"/>
</dbReference>
<dbReference type="InterPro" id="IPR036724">
    <property type="entry name" value="Cobalamin-bd_sf"/>
</dbReference>
<comment type="pathway">
    <text evidence="4">Amino-acid biosynthesis; L-methionine biosynthesis via de novo pathway; L-methionine from L-homocysteine (MetH route): step 1/1.</text>
</comment>
<dbReference type="Pfam" id="PF00809">
    <property type="entry name" value="Pterin_bind"/>
    <property type="match status" value="1"/>
</dbReference>
<protein>
    <recommendedName>
        <fullName evidence="7">Methionine synthase</fullName>
        <ecNumber evidence="6">2.1.1.13</ecNumber>
    </recommendedName>
    <alternativeName>
        <fullName evidence="18">5-methyltetrahydrofolate--homocysteine methyltransferase</fullName>
    </alternativeName>
</protein>
<evidence type="ECO:0000256" key="11">
    <source>
        <dbReference type="ARBA" id="ARBA00022679"/>
    </source>
</evidence>
<feature type="binding site" evidence="19">
    <location>
        <position position="280"/>
    </location>
    <ligand>
        <name>Zn(2+)</name>
        <dbReference type="ChEBI" id="CHEBI:29105"/>
    </ligand>
</feature>
<keyword evidence="12" id="KW-0949">S-adenosyl-L-methionine</keyword>
<comment type="catalytic activity">
    <reaction evidence="1">
        <text>(6S)-5-methyl-5,6,7,8-tetrahydrofolate + L-homocysteine = (6S)-5,6,7,8-tetrahydrofolate + L-methionine</text>
        <dbReference type="Rhea" id="RHEA:11172"/>
        <dbReference type="ChEBI" id="CHEBI:18608"/>
        <dbReference type="ChEBI" id="CHEBI:57453"/>
        <dbReference type="ChEBI" id="CHEBI:57844"/>
        <dbReference type="ChEBI" id="CHEBI:58199"/>
        <dbReference type="EC" id="2.1.1.13"/>
    </reaction>
</comment>
<feature type="binding site" evidence="19">
    <location>
        <position position="216"/>
    </location>
    <ligand>
        <name>Zn(2+)</name>
        <dbReference type="ChEBI" id="CHEBI:29105"/>
    </ligand>
</feature>
<keyword evidence="14 19" id="KW-0862">Zinc</keyword>
<dbReference type="PANTHER" id="PTHR45833:SF1">
    <property type="entry name" value="METHIONINE SYNTHASE"/>
    <property type="match status" value="1"/>
</dbReference>
<keyword evidence="10" id="KW-0846">Cobalamin</keyword>
<keyword evidence="9" id="KW-0028">Amino-acid biosynthesis</keyword>
<dbReference type="PROSITE" id="PS50970">
    <property type="entry name" value="HCY"/>
    <property type="match status" value="1"/>
</dbReference>
<comment type="similarity">
    <text evidence="5">Belongs to the vitamin-B12 dependent methionine synthase family.</text>
</comment>
<evidence type="ECO:0000256" key="18">
    <source>
        <dbReference type="ARBA" id="ARBA00031040"/>
    </source>
</evidence>
<evidence type="ECO:0000313" key="25">
    <source>
        <dbReference type="Proteomes" id="UP000004067"/>
    </source>
</evidence>
<dbReference type="GO" id="GO:0008705">
    <property type="term" value="F:methionine synthase activity"/>
    <property type="evidence" value="ECO:0007669"/>
    <property type="project" value="UniProtKB-EC"/>
</dbReference>
<accession>F5RLH7</accession>
<feature type="binding site" evidence="19">
    <location>
        <position position="279"/>
    </location>
    <ligand>
        <name>Zn(2+)</name>
        <dbReference type="ChEBI" id="CHEBI:29105"/>
    </ligand>
</feature>
<feature type="domain" description="Pterin-binding" evidence="21">
    <location>
        <begin position="322"/>
        <end position="566"/>
    </location>
</feature>
<keyword evidence="15" id="KW-0486">Methionine biosynthesis</keyword>
<dbReference type="PROSITE" id="PS51337">
    <property type="entry name" value="B12_BINDING_NTER"/>
    <property type="match status" value="1"/>
</dbReference>
<evidence type="ECO:0000256" key="10">
    <source>
        <dbReference type="ARBA" id="ARBA00022628"/>
    </source>
</evidence>
<dbReference type="SUPFAM" id="SSF51717">
    <property type="entry name" value="Dihydropteroate synthetase-like"/>
    <property type="match status" value="1"/>
</dbReference>
<evidence type="ECO:0000256" key="14">
    <source>
        <dbReference type="ARBA" id="ARBA00022833"/>
    </source>
</evidence>
<evidence type="ECO:0000256" key="16">
    <source>
        <dbReference type="ARBA" id="ARBA00023285"/>
    </source>
</evidence>
<comment type="cofactor">
    <cofactor evidence="2 19">
        <name>Zn(2+)</name>
        <dbReference type="ChEBI" id="CHEBI:29105"/>
    </cofactor>
</comment>
<dbReference type="PIRSF" id="PIRSF037472">
    <property type="entry name" value="DHPS_mtfrase"/>
    <property type="match status" value="1"/>
</dbReference>
<dbReference type="Gene3D" id="3.20.20.330">
    <property type="entry name" value="Homocysteine-binding-like domain"/>
    <property type="match status" value="1"/>
</dbReference>
<dbReference type="eggNOG" id="COG1410">
    <property type="taxonomic scope" value="Bacteria"/>
</dbReference>
<dbReference type="GO" id="GO:0005829">
    <property type="term" value="C:cytosol"/>
    <property type="evidence" value="ECO:0007669"/>
    <property type="project" value="TreeGrafter"/>
</dbReference>
<evidence type="ECO:0000259" key="20">
    <source>
        <dbReference type="PROSITE" id="PS50970"/>
    </source>
</evidence>
<feature type="domain" description="B12-binding" evidence="22">
    <location>
        <begin position="698"/>
        <end position="818"/>
    </location>
</feature>
<evidence type="ECO:0000256" key="12">
    <source>
        <dbReference type="ARBA" id="ARBA00022691"/>
    </source>
</evidence>
<dbReference type="NCBIfam" id="NF005719">
    <property type="entry name" value="PRK07535.1"/>
    <property type="match status" value="1"/>
</dbReference>
<reference evidence="24 25" key="1">
    <citation type="submission" date="2011-04" db="EMBL/GenBank/DDBJ databases">
        <authorList>
            <person name="Muzny D."/>
            <person name="Qin X."/>
            <person name="Deng J."/>
            <person name="Jiang H."/>
            <person name="Liu Y."/>
            <person name="Qu J."/>
            <person name="Song X.-Z."/>
            <person name="Zhang L."/>
            <person name="Thornton R."/>
            <person name="Coyle M."/>
            <person name="Francisco L."/>
            <person name="Jackson L."/>
            <person name="Javaid M."/>
            <person name="Korchina V."/>
            <person name="Kovar C."/>
            <person name="Mata R."/>
            <person name="Mathew T."/>
            <person name="Ngo R."/>
            <person name="Nguyen L."/>
            <person name="Nguyen N."/>
            <person name="Okwuonu G."/>
            <person name="Ongeri F."/>
            <person name="Pham C."/>
            <person name="Simmons D."/>
            <person name="Wilczek-Boney K."/>
            <person name="Hale W."/>
            <person name="Jakkamsetti A."/>
            <person name="Pham P."/>
            <person name="Ruth R."/>
            <person name="San Lucas F."/>
            <person name="Warren J."/>
            <person name="Zhang J."/>
            <person name="Zhao Z."/>
            <person name="Zhou C."/>
            <person name="Zhu D."/>
            <person name="Lee S."/>
            <person name="Bess C."/>
            <person name="Blankenburg K."/>
            <person name="Forbes L."/>
            <person name="Fu Q."/>
            <person name="Gubbala S."/>
            <person name="Hirani K."/>
            <person name="Jayaseelan J.C."/>
            <person name="Lara F."/>
            <person name="Munidasa M."/>
            <person name="Palculict T."/>
            <person name="Patil S."/>
            <person name="Pu L.-L."/>
            <person name="Saada N."/>
            <person name="Tang L."/>
            <person name="Weissenberger G."/>
            <person name="Zhu Y."/>
            <person name="Hemphill L."/>
            <person name="Shang Y."/>
            <person name="Youmans B."/>
            <person name="Ayvaz T."/>
            <person name="Ross M."/>
            <person name="Santibanez J."/>
            <person name="Aqrawi P."/>
            <person name="Gross S."/>
            <person name="Joshi V."/>
            <person name="Fowler G."/>
            <person name="Nazareth L."/>
            <person name="Reid J."/>
            <person name="Worley K."/>
            <person name="Petrosino J."/>
            <person name="Highlander S."/>
            <person name="Gibbs R."/>
        </authorList>
    </citation>
    <scope>NUCLEOTIDE SEQUENCE [LARGE SCALE GENOMIC DNA]</scope>
    <source>
        <strain evidence="24 25">DSM 2778</strain>
    </source>
</reference>
<evidence type="ECO:0000259" key="23">
    <source>
        <dbReference type="PROSITE" id="PS51337"/>
    </source>
</evidence>
<evidence type="ECO:0000256" key="4">
    <source>
        <dbReference type="ARBA" id="ARBA00005178"/>
    </source>
</evidence>
<evidence type="ECO:0000313" key="24">
    <source>
        <dbReference type="EMBL" id="EGK60100.1"/>
    </source>
</evidence>
<evidence type="ECO:0000256" key="7">
    <source>
        <dbReference type="ARBA" id="ARBA00013998"/>
    </source>
</evidence>
<dbReference type="EC" id="2.1.1.13" evidence="6"/>
<dbReference type="Pfam" id="PF02310">
    <property type="entry name" value="B12-binding"/>
    <property type="match status" value="1"/>
</dbReference>
<evidence type="ECO:0000256" key="3">
    <source>
        <dbReference type="ARBA" id="ARBA00001956"/>
    </source>
</evidence>
<evidence type="ECO:0000256" key="6">
    <source>
        <dbReference type="ARBA" id="ARBA00012032"/>
    </source>
</evidence>
<evidence type="ECO:0000256" key="2">
    <source>
        <dbReference type="ARBA" id="ARBA00001947"/>
    </source>
</evidence>
<dbReference type="InterPro" id="IPR050554">
    <property type="entry name" value="Met_Synthase/Corrinoid"/>
</dbReference>
<evidence type="ECO:0000256" key="8">
    <source>
        <dbReference type="ARBA" id="ARBA00022603"/>
    </source>
</evidence>
<evidence type="ECO:0000256" key="9">
    <source>
        <dbReference type="ARBA" id="ARBA00022605"/>
    </source>
</evidence>
<dbReference type="GO" id="GO:0050667">
    <property type="term" value="P:homocysteine metabolic process"/>
    <property type="evidence" value="ECO:0007669"/>
    <property type="project" value="TreeGrafter"/>
</dbReference>
<keyword evidence="16" id="KW-0170">Cobalt</keyword>
<dbReference type="GO" id="GO:0046653">
    <property type="term" value="P:tetrahydrofolate metabolic process"/>
    <property type="evidence" value="ECO:0007669"/>
    <property type="project" value="TreeGrafter"/>
</dbReference>
<name>F5RLH7_9FIRM</name>
<dbReference type="InterPro" id="IPR036589">
    <property type="entry name" value="HCY_dom_sf"/>
</dbReference>
<dbReference type="GO" id="GO:0031419">
    <property type="term" value="F:cobalamin binding"/>
    <property type="evidence" value="ECO:0007669"/>
    <property type="project" value="UniProtKB-KW"/>
</dbReference>
<dbReference type="InterPro" id="IPR003726">
    <property type="entry name" value="HCY_dom"/>
</dbReference>
<evidence type="ECO:0000256" key="5">
    <source>
        <dbReference type="ARBA" id="ARBA00010398"/>
    </source>
</evidence>
<dbReference type="STRING" id="888060.HMPREF9081_1113"/>
<evidence type="ECO:0000259" key="21">
    <source>
        <dbReference type="PROSITE" id="PS50972"/>
    </source>
</evidence>
<dbReference type="eggNOG" id="COG0646">
    <property type="taxonomic scope" value="Bacteria"/>
</dbReference>
<dbReference type="Proteomes" id="UP000004067">
    <property type="component" value="Unassembled WGS sequence"/>
</dbReference>
<dbReference type="SUPFAM" id="SSF52242">
    <property type="entry name" value="Cobalamin (vitamin B12)-binding domain"/>
    <property type="match status" value="1"/>
</dbReference>
<evidence type="ECO:0000256" key="19">
    <source>
        <dbReference type="PROSITE-ProRule" id="PRU00333"/>
    </source>
</evidence>
<keyword evidence="13 19" id="KW-0479">Metal-binding</keyword>
<dbReference type="InterPro" id="IPR006158">
    <property type="entry name" value="Cobalamin-bd"/>
</dbReference>
<dbReference type="InterPro" id="IPR000489">
    <property type="entry name" value="Pterin-binding_dom"/>
</dbReference>
<dbReference type="GO" id="GO:0046872">
    <property type="term" value="F:metal ion binding"/>
    <property type="evidence" value="ECO:0007669"/>
    <property type="project" value="UniProtKB-KW"/>
</dbReference>
<dbReference type="SUPFAM" id="SSF47644">
    <property type="entry name" value="Methionine synthase domain"/>
    <property type="match status" value="1"/>
</dbReference>
<dbReference type="EMBL" id="AFHQ01000030">
    <property type="protein sequence ID" value="EGK60100.1"/>
    <property type="molecule type" value="Genomic_DNA"/>
</dbReference>
<dbReference type="InterPro" id="IPR036594">
    <property type="entry name" value="Meth_synthase_dom"/>
</dbReference>
<dbReference type="PROSITE" id="PS51332">
    <property type="entry name" value="B12_BINDING"/>
    <property type="match status" value="1"/>
</dbReference>
<sequence length="818" mass="87953">MPGRGKNLKTLNRRYEMSDIIILDGGMGTQLQARGLAPGERPELFGLDHPEVIEEIHRNYIAAGSRVIYSNTFGANGHKLEGTGKSVAEVIEENVRTARRAGENSGVSGVRVALDIGPIGELVEPLGTLSFEDAYELFREMVVAGAEAGADLVIFETLTDLYEVKAAVLAAKEHTQLPIWVTMTFEQNGRTFLGAAVPSVAVTLDALGVAALGVNCSLGPVELLPIVDALMEWTDLPIIVKPNAGLPDPRTGAYEMTAEDFGREMAEFARRGAVIMGGCCGTTPDFIRALSASVAAGAAERPVRKKRKGIASPARVAEYGKLNVIGERINPTGKKRLQQALLEEDYGYIKKLAISQQEAGAQVLDINVGAQGVDEEKIIPYVVKAVQSVVDLPLQIDSANPRVIEAALRVTNGRVIINSVSGERERMDAIFPLAKHYGAAVLGLAMDEKGLPETAAERVAIAERIVAEAEKYGLDREDIIIDCLTLTVSAQQEQAMETLRAVREVHERLGLHCALGVSNISFGLPARGHMTENFLIQAMHVGLDFPIINPNTKGVMDAVVSFRAVSGEDVDCAAYIERFAPEQAEMRRRKELGITGDESAGAVQTVAAESADAVDPLMDAIIRGLSDDAERITRKLLTEMAPMEIIQEKVIPALDIVGDRYEKEIIFLPQLINAANAATAGLELIKVRLAEEGQGVSKGKIILATVEGDIHDIGKNIVKVVLENYGYQIIDLGRDVPVTRVVEVAIEKKVGLIGLSALMTTTVTAMKRTIDALHEAGHPCETVVGGAVLTEDYAKEIGADYYAGDARSIVEIARRVLG</sequence>
<evidence type="ECO:0000256" key="13">
    <source>
        <dbReference type="ARBA" id="ARBA00022723"/>
    </source>
</evidence>
<dbReference type="PANTHER" id="PTHR45833">
    <property type="entry name" value="METHIONINE SYNTHASE"/>
    <property type="match status" value="1"/>
</dbReference>
<dbReference type="SMART" id="SM01018">
    <property type="entry name" value="B12-binding_2"/>
    <property type="match status" value="1"/>
</dbReference>
<comment type="cofactor">
    <cofactor evidence="3">
        <name>methylcob(III)alamin</name>
        <dbReference type="ChEBI" id="CHEBI:28115"/>
    </cofactor>
</comment>
<dbReference type="SUPFAM" id="SSF82282">
    <property type="entry name" value="Homocysteine S-methyltransferase"/>
    <property type="match status" value="1"/>
</dbReference>
<dbReference type="Gene3D" id="3.20.20.20">
    <property type="entry name" value="Dihydropteroate synthase-like"/>
    <property type="match status" value="1"/>
</dbReference>
<comment type="function">
    <text evidence="17">Catalyzes the transfer of a methyl group from methyl-cobalamin to homocysteine, yielding enzyme-bound cob(I)alamin and methionine. Subsequently, remethylates the cofactor using methyltetrahydrofolate.</text>
</comment>
<proteinExistence type="inferred from homology"/>
<dbReference type="InterPro" id="IPR003759">
    <property type="entry name" value="Cbl-bd_cap"/>
</dbReference>
<dbReference type="HOGENOM" id="CLU_004914_0_2_9"/>
<dbReference type="Gene3D" id="3.40.50.280">
    <property type="entry name" value="Cobalamin-binding domain"/>
    <property type="match status" value="1"/>
</dbReference>
<dbReference type="GO" id="GO:0032259">
    <property type="term" value="P:methylation"/>
    <property type="evidence" value="ECO:0007669"/>
    <property type="project" value="UniProtKB-KW"/>
</dbReference>
<dbReference type="CDD" id="cd02070">
    <property type="entry name" value="corrinoid_protein_B12-BD"/>
    <property type="match status" value="1"/>
</dbReference>
<dbReference type="InterPro" id="IPR017215">
    <property type="entry name" value="MetH_bac"/>
</dbReference>
<evidence type="ECO:0000256" key="1">
    <source>
        <dbReference type="ARBA" id="ARBA00001700"/>
    </source>
</evidence>
<dbReference type="InterPro" id="IPR011005">
    <property type="entry name" value="Dihydropteroate_synth-like_sf"/>
</dbReference>
<dbReference type="Pfam" id="PF02607">
    <property type="entry name" value="B12-binding_2"/>
    <property type="match status" value="1"/>
</dbReference>
<gene>
    <name evidence="24" type="ORF">HMPREF9081_1113</name>
</gene>
<evidence type="ECO:0000256" key="15">
    <source>
        <dbReference type="ARBA" id="ARBA00023167"/>
    </source>
</evidence>
<dbReference type="UniPathway" id="UPA00051">
    <property type="reaction ID" value="UER00081"/>
</dbReference>
<dbReference type="Gene3D" id="1.10.1240.10">
    <property type="entry name" value="Methionine synthase domain"/>
    <property type="match status" value="1"/>
</dbReference>
<organism evidence="24 25">
    <name type="scientific">Centipeda periodontii DSM 2778</name>
    <dbReference type="NCBI Taxonomy" id="888060"/>
    <lineage>
        <taxon>Bacteria</taxon>
        <taxon>Bacillati</taxon>
        <taxon>Bacillota</taxon>
        <taxon>Negativicutes</taxon>
        <taxon>Selenomonadales</taxon>
        <taxon>Selenomonadaceae</taxon>
        <taxon>Centipeda</taxon>
    </lineage>
</organism>
<dbReference type="AlphaFoldDB" id="F5RLH7"/>
<keyword evidence="8 19" id="KW-0489">Methyltransferase</keyword>
<evidence type="ECO:0000256" key="17">
    <source>
        <dbReference type="ARBA" id="ARBA00025552"/>
    </source>
</evidence>
<evidence type="ECO:0000259" key="22">
    <source>
        <dbReference type="PROSITE" id="PS51332"/>
    </source>
</evidence>
<keyword evidence="11 19" id="KW-0808">Transferase</keyword>